<evidence type="ECO:0000256" key="1">
    <source>
        <dbReference type="SAM" id="MobiDB-lite"/>
    </source>
</evidence>
<accession>A0A915I0F7</accession>
<evidence type="ECO:0000313" key="2">
    <source>
        <dbReference type="Proteomes" id="UP000887565"/>
    </source>
</evidence>
<reference evidence="3" key="1">
    <citation type="submission" date="2022-11" db="UniProtKB">
        <authorList>
            <consortium name="WormBaseParasite"/>
        </authorList>
    </citation>
    <scope>IDENTIFICATION</scope>
</reference>
<dbReference type="WBParaSite" id="nRc.2.0.1.t06982-RA">
    <property type="protein sequence ID" value="nRc.2.0.1.t06982-RA"/>
    <property type="gene ID" value="nRc.2.0.1.g06982"/>
</dbReference>
<feature type="region of interest" description="Disordered" evidence="1">
    <location>
        <begin position="113"/>
        <end position="134"/>
    </location>
</feature>
<feature type="compositionally biased region" description="Polar residues" evidence="1">
    <location>
        <begin position="315"/>
        <end position="329"/>
    </location>
</feature>
<dbReference type="AlphaFoldDB" id="A0A915I0F7"/>
<feature type="compositionally biased region" description="Polar residues" evidence="1">
    <location>
        <begin position="15"/>
        <end position="33"/>
    </location>
</feature>
<sequence>QKTSSTVDTISTSSQGTKENTTPSNFLNPNNYDVESKNDESLQSKIKNEVVKSDQIESYQESCRLSASDMQGHRRNISDPSTAAIETERYSAFRPYHSQHQVSVPSVHPCLRPGGAKTPPHTLEAQSAGAGPQHPLTLSPSWNPFDLDDQSFGVHFDELPRRRRGSASSIANVKSRESLVMEDYDPFGAAPFPAADNGRKFYSVGSQKTLLNTLNSTLNPEKFASPSRKVSKYEKLINYLDDIGHHHHIPYSKQYKHHDQQKVALEDHNTNLTVPPLKQKCRIDDASSSGVKYRAMGNRRAVRGSAKDSEADSVGSASDLQARMQVSSTTDEDASDGGDARRSRRRRCEKRRTAESTAVISGDGYDEDQGSENAASSPTDDEDAAAPDEREKDDGRDDVCNANDNSSYDLDLNLEYSPGSKDLDDGETQADVSAAGRRPLLQVGGDDFDDENDYSPGASFSNAPPQFLQDNFRHKHRRLSTAAAATSNNEENLEMNVFSPTSIDTIVTMRRNLDAMKIDSDNAATATGSNNRRTAPSPIFPIYREELNSSQTPSNLVSKKIVGNLNVVSAADVFADAPFQFSTTMVGDFVDDKSSDDEAALVTVSPKKQATVGGAGGGVKSSTHAKNLQSKIEDLKLNPNQYQKFISTTSSSGAGSNLLAKTMIIDQNQTMNKKSAFVNTSFQGDDNYPNK</sequence>
<dbReference type="Proteomes" id="UP000887565">
    <property type="component" value="Unplaced"/>
</dbReference>
<evidence type="ECO:0000313" key="3">
    <source>
        <dbReference type="WBParaSite" id="nRc.2.0.1.t06982-RA"/>
    </source>
</evidence>
<protein>
    <submittedName>
        <fullName evidence="3">Uncharacterized protein</fullName>
    </submittedName>
</protein>
<feature type="compositionally biased region" description="Basic and acidic residues" evidence="1">
    <location>
        <begin position="387"/>
        <end position="399"/>
    </location>
</feature>
<proteinExistence type="predicted"/>
<feature type="region of interest" description="Disordered" evidence="1">
    <location>
        <begin position="285"/>
        <end position="443"/>
    </location>
</feature>
<name>A0A915I0F7_ROMCU</name>
<feature type="compositionally biased region" description="Low complexity" evidence="1">
    <location>
        <begin position="1"/>
        <end position="14"/>
    </location>
</feature>
<keyword evidence="2" id="KW-1185">Reference proteome</keyword>
<organism evidence="2 3">
    <name type="scientific">Romanomermis culicivorax</name>
    <name type="common">Nematode worm</name>
    <dbReference type="NCBI Taxonomy" id="13658"/>
    <lineage>
        <taxon>Eukaryota</taxon>
        <taxon>Metazoa</taxon>
        <taxon>Ecdysozoa</taxon>
        <taxon>Nematoda</taxon>
        <taxon>Enoplea</taxon>
        <taxon>Dorylaimia</taxon>
        <taxon>Mermithida</taxon>
        <taxon>Mermithoidea</taxon>
        <taxon>Mermithidae</taxon>
        <taxon>Romanomermis</taxon>
    </lineage>
</organism>
<feature type="region of interest" description="Disordered" evidence="1">
    <location>
        <begin position="1"/>
        <end position="42"/>
    </location>
</feature>